<dbReference type="FunFam" id="2.30.29.30:FF:000150">
    <property type="entry name" value="Adaptin ear-binding coat-associated protein"/>
    <property type="match status" value="1"/>
</dbReference>
<gene>
    <name evidence="3" type="ORF">L484_004799</name>
</gene>
<dbReference type="InterPro" id="IPR011993">
    <property type="entry name" value="PH-like_dom_sf"/>
</dbReference>
<proteinExistence type="predicted"/>
<feature type="domain" description="NECAP PHear" evidence="2">
    <location>
        <begin position="23"/>
        <end position="182"/>
    </location>
</feature>
<dbReference type="InterPro" id="IPR012466">
    <property type="entry name" value="NECAP_PHear"/>
</dbReference>
<dbReference type="EMBL" id="KE344767">
    <property type="protein sequence ID" value="EXB78098.1"/>
    <property type="molecule type" value="Genomic_DNA"/>
</dbReference>
<feature type="compositionally biased region" description="Basic and acidic residues" evidence="1">
    <location>
        <begin position="249"/>
        <end position="266"/>
    </location>
</feature>
<feature type="compositionally biased region" description="Polar residues" evidence="1">
    <location>
        <begin position="195"/>
        <end position="207"/>
    </location>
</feature>
<protein>
    <recommendedName>
        <fullName evidence="2">NECAP PHear domain-containing protein</fullName>
    </recommendedName>
</protein>
<dbReference type="Proteomes" id="UP000030645">
    <property type="component" value="Unassembled WGS sequence"/>
</dbReference>
<dbReference type="SUPFAM" id="SSF50729">
    <property type="entry name" value="PH domain-like"/>
    <property type="match status" value="1"/>
</dbReference>
<sequence length="288" mass="32337">MEKEQKTPSDQEGVEEEDTEALELVLFQVSECYVYLIPPRKSAASYRADEWDVNKWVWEGVLKVISKGEECIIRLEDKKTGELYARAFLRNGEPHPVEPVIDSSRYFVLRIEENIGGRLRHAFIGIGFRERTEAYDFQAALHDHMKYLNKKKTAEEMEQQFQKTSSVDYSLKDGETLVLQLKNSKIGQIVKSKSLDQASNTSSPENKGTQKEIKICIEPPPPPPGPLSPSATAQKSPSNSPTKFSVEAASKHGTSESTKQDFKEADSSENQSTQDIPDDDFGDFQTAG</sequence>
<feature type="region of interest" description="Disordered" evidence="1">
    <location>
        <begin position="193"/>
        <end position="288"/>
    </location>
</feature>
<dbReference type="Pfam" id="PF07933">
    <property type="entry name" value="DUF1681"/>
    <property type="match status" value="1"/>
</dbReference>
<evidence type="ECO:0000256" key="1">
    <source>
        <dbReference type="SAM" id="MobiDB-lite"/>
    </source>
</evidence>
<dbReference type="STRING" id="981085.W9RYM3"/>
<organism evidence="3 4">
    <name type="scientific">Morus notabilis</name>
    <dbReference type="NCBI Taxonomy" id="981085"/>
    <lineage>
        <taxon>Eukaryota</taxon>
        <taxon>Viridiplantae</taxon>
        <taxon>Streptophyta</taxon>
        <taxon>Embryophyta</taxon>
        <taxon>Tracheophyta</taxon>
        <taxon>Spermatophyta</taxon>
        <taxon>Magnoliopsida</taxon>
        <taxon>eudicotyledons</taxon>
        <taxon>Gunneridae</taxon>
        <taxon>Pentapetalae</taxon>
        <taxon>rosids</taxon>
        <taxon>fabids</taxon>
        <taxon>Rosales</taxon>
        <taxon>Moraceae</taxon>
        <taxon>Moreae</taxon>
        <taxon>Morus</taxon>
    </lineage>
</organism>
<evidence type="ECO:0000313" key="3">
    <source>
        <dbReference type="EMBL" id="EXB78098.1"/>
    </source>
</evidence>
<accession>W9RYM3</accession>
<dbReference type="PANTHER" id="PTHR12847">
    <property type="entry name" value="ATP-BINDING CASSETTE ABC TRANSPORTER-RELATED"/>
    <property type="match status" value="1"/>
</dbReference>
<dbReference type="OrthoDB" id="10265489at2759"/>
<evidence type="ECO:0000259" key="2">
    <source>
        <dbReference type="Pfam" id="PF07933"/>
    </source>
</evidence>
<dbReference type="CDD" id="cd13228">
    <property type="entry name" value="PHear_NECAP"/>
    <property type="match status" value="1"/>
</dbReference>
<feature type="compositionally biased region" description="Pro residues" evidence="1">
    <location>
        <begin position="218"/>
        <end position="227"/>
    </location>
</feature>
<dbReference type="PANTHER" id="PTHR12847:SF9">
    <property type="entry name" value="NECAP-LIKE PROTEIN CG9132"/>
    <property type="match status" value="1"/>
</dbReference>
<dbReference type="eggNOG" id="KOG2500">
    <property type="taxonomic scope" value="Eukaryota"/>
</dbReference>
<dbReference type="GO" id="GO:0006897">
    <property type="term" value="P:endocytosis"/>
    <property type="evidence" value="ECO:0007669"/>
    <property type="project" value="InterPro"/>
</dbReference>
<evidence type="ECO:0000313" key="4">
    <source>
        <dbReference type="Proteomes" id="UP000030645"/>
    </source>
</evidence>
<feature type="compositionally biased region" description="Polar residues" evidence="1">
    <location>
        <begin position="231"/>
        <end position="243"/>
    </location>
</feature>
<dbReference type="GO" id="GO:0030125">
    <property type="term" value="C:clathrin vesicle coat"/>
    <property type="evidence" value="ECO:0007669"/>
    <property type="project" value="TreeGrafter"/>
</dbReference>
<keyword evidence="4" id="KW-1185">Reference proteome</keyword>
<name>W9RYM3_9ROSA</name>
<reference evidence="4" key="1">
    <citation type="submission" date="2013-01" db="EMBL/GenBank/DDBJ databases">
        <title>Draft Genome Sequence of a Mulberry Tree, Morus notabilis C.K. Schneid.</title>
        <authorList>
            <person name="He N."/>
            <person name="Zhao S."/>
        </authorList>
    </citation>
    <scope>NUCLEOTIDE SEQUENCE</scope>
</reference>
<dbReference type="Gene3D" id="2.30.29.30">
    <property type="entry name" value="Pleckstrin-homology domain (PH domain)/Phosphotyrosine-binding domain (PTB)"/>
    <property type="match status" value="1"/>
</dbReference>
<dbReference type="AlphaFoldDB" id="W9RYM3"/>
<dbReference type="KEGG" id="mnt:21388290"/>